<evidence type="ECO:0000256" key="1">
    <source>
        <dbReference type="SAM" id="Phobius"/>
    </source>
</evidence>
<accession>W5YWI9</accession>
<evidence type="ECO:0000313" key="2">
    <source>
        <dbReference type="EMBL" id="AHI33229.1"/>
    </source>
</evidence>
<keyword evidence="1" id="KW-1133">Transmembrane helix</keyword>
<keyword evidence="1" id="KW-0472">Membrane</keyword>
<gene>
    <name evidence="2" type="ORF">AU15_13485</name>
</gene>
<dbReference type="Proteomes" id="UP000035081">
    <property type="component" value="Chromosome"/>
</dbReference>
<organism evidence="2 3">
    <name type="scientific">Marinobacter salarius</name>
    <dbReference type="NCBI Taxonomy" id="1420917"/>
    <lineage>
        <taxon>Bacteria</taxon>
        <taxon>Pseudomonadati</taxon>
        <taxon>Pseudomonadota</taxon>
        <taxon>Gammaproteobacteria</taxon>
        <taxon>Pseudomonadales</taxon>
        <taxon>Marinobacteraceae</taxon>
        <taxon>Marinobacter</taxon>
    </lineage>
</organism>
<feature type="transmembrane region" description="Helical" evidence="1">
    <location>
        <begin position="6"/>
        <end position="26"/>
    </location>
</feature>
<dbReference type="KEGG" id="msr:AU15_13485"/>
<proteinExistence type="predicted"/>
<keyword evidence="1" id="KW-0812">Transmembrane</keyword>
<dbReference type="EMBL" id="CP007152">
    <property type="protein sequence ID" value="AHI33229.1"/>
    <property type="molecule type" value="Genomic_DNA"/>
</dbReference>
<dbReference type="HOGENOM" id="CLU_3272524_0_0_6"/>
<reference evidence="2 3" key="1">
    <citation type="journal article" date="2014" name="Genome Announc.">
        <title>Draft Genome Sequences of Marinobacter similis A3d10T and Marinobacter salarius R9SW1T.</title>
        <authorList>
            <person name="Ivanova E.P."/>
            <person name="Ng H.J."/>
            <person name="Webb H.K."/>
            <person name="Feng G."/>
            <person name="Oshima K."/>
            <person name="Hattori M."/>
            <person name="Ohkuma M."/>
            <person name="Sergeev A.F."/>
            <person name="Mikhailov V.V."/>
            <person name="Crawford R.J."/>
            <person name="Sawabe T."/>
        </authorList>
    </citation>
    <scope>NUCLEOTIDE SEQUENCE [LARGE SCALE GENOMIC DNA]</scope>
    <source>
        <strain evidence="3">A3d10 and R9SW1</strain>
    </source>
</reference>
<sequence>MAATSVTMVLPCLMAGTLPMGLMARYSGVFMSGPKSIVSTV</sequence>
<protein>
    <submittedName>
        <fullName evidence="2">Uncharacterized protein</fullName>
    </submittedName>
</protein>
<dbReference type="AlphaFoldDB" id="W5YWI9"/>
<evidence type="ECO:0000313" key="3">
    <source>
        <dbReference type="Proteomes" id="UP000035081"/>
    </source>
</evidence>
<name>W5YWI9_9GAMM</name>